<gene>
    <name evidence="1" type="ORF">PM001_LOCUS31046</name>
</gene>
<evidence type="ECO:0008006" key="3">
    <source>
        <dbReference type="Google" id="ProtNLM"/>
    </source>
</evidence>
<name>A0AAV1VGU0_9STRA</name>
<dbReference type="AlphaFoldDB" id="A0AAV1VGU0"/>
<dbReference type="EMBL" id="CAKLBY020000339">
    <property type="protein sequence ID" value="CAK7945896.1"/>
    <property type="molecule type" value="Genomic_DNA"/>
</dbReference>
<dbReference type="Proteomes" id="UP001162060">
    <property type="component" value="Unassembled WGS sequence"/>
</dbReference>
<reference evidence="1" key="1">
    <citation type="submission" date="2024-01" db="EMBL/GenBank/DDBJ databases">
        <authorList>
            <person name="Webb A."/>
        </authorList>
    </citation>
    <scope>NUCLEOTIDE SEQUENCE</scope>
    <source>
        <strain evidence="1">Pm1</strain>
    </source>
</reference>
<organism evidence="1 2">
    <name type="scientific">Peronospora matthiolae</name>
    <dbReference type="NCBI Taxonomy" id="2874970"/>
    <lineage>
        <taxon>Eukaryota</taxon>
        <taxon>Sar</taxon>
        <taxon>Stramenopiles</taxon>
        <taxon>Oomycota</taxon>
        <taxon>Peronosporomycetes</taxon>
        <taxon>Peronosporales</taxon>
        <taxon>Peronosporaceae</taxon>
        <taxon>Peronospora</taxon>
    </lineage>
</organism>
<evidence type="ECO:0000313" key="1">
    <source>
        <dbReference type="EMBL" id="CAK7945896.1"/>
    </source>
</evidence>
<proteinExistence type="predicted"/>
<evidence type="ECO:0000313" key="2">
    <source>
        <dbReference type="Proteomes" id="UP001162060"/>
    </source>
</evidence>
<protein>
    <recommendedName>
        <fullName evidence="3">Reverse transcriptase Ty1/copia-type domain-containing protein</fullName>
    </recommendedName>
</protein>
<accession>A0AAV1VGU0</accession>
<comment type="caution">
    <text evidence="1">The sequence shown here is derived from an EMBL/GenBank/DDBJ whole genome shotgun (WGS) entry which is preliminary data.</text>
</comment>
<sequence length="70" mass="8197">MCKIKMWELVPLPSGRKVISSKWVLKVKVLDKGFIKQYKSRLVTKHFPAYGVDLKHNFCSRGFVRVVLDF</sequence>